<dbReference type="EMBL" id="VUJV01000005">
    <property type="protein sequence ID" value="KAA1417802.1"/>
    <property type="molecule type" value="Genomic_DNA"/>
</dbReference>
<dbReference type="InterPro" id="IPR020846">
    <property type="entry name" value="MFS_dom"/>
</dbReference>
<evidence type="ECO:0000256" key="4">
    <source>
        <dbReference type="ARBA" id="ARBA00022989"/>
    </source>
</evidence>
<feature type="transmembrane region" description="Helical" evidence="8">
    <location>
        <begin position="377"/>
        <end position="402"/>
    </location>
</feature>
<keyword evidence="6 8" id="KW-0472">Membrane</keyword>
<feature type="domain" description="Major facilitator superfamily (MFS) profile" evidence="9">
    <location>
        <begin position="27"/>
        <end position="438"/>
    </location>
</feature>
<dbReference type="PROSITE" id="PS50850">
    <property type="entry name" value="MFS"/>
    <property type="match status" value="1"/>
</dbReference>
<feature type="transmembrane region" description="Helical" evidence="8">
    <location>
        <begin position="193"/>
        <end position="211"/>
    </location>
</feature>
<accession>A0A5B1LAW2</accession>
<evidence type="ECO:0000259" key="9">
    <source>
        <dbReference type="PROSITE" id="PS50850"/>
    </source>
</evidence>
<dbReference type="PANTHER" id="PTHR23515">
    <property type="entry name" value="HIGH-AFFINITY NITRATE TRANSPORTER 2.3"/>
    <property type="match status" value="1"/>
</dbReference>
<feature type="transmembrane region" description="Helical" evidence="8">
    <location>
        <begin position="408"/>
        <end position="427"/>
    </location>
</feature>
<evidence type="ECO:0000256" key="6">
    <source>
        <dbReference type="ARBA" id="ARBA00023136"/>
    </source>
</evidence>
<comment type="subcellular location">
    <subcellularLocation>
        <location evidence="1">Cell membrane</location>
        <topology evidence="1">Multi-pass membrane protein</topology>
    </subcellularLocation>
</comment>
<organism evidence="10 11">
    <name type="scientific">Nocardioides humilatus</name>
    <dbReference type="NCBI Taxonomy" id="2607660"/>
    <lineage>
        <taxon>Bacteria</taxon>
        <taxon>Bacillati</taxon>
        <taxon>Actinomycetota</taxon>
        <taxon>Actinomycetes</taxon>
        <taxon>Propionibacteriales</taxon>
        <taxon>Nocardioidaceae</taxon>
        <taxon>Nocardioides</taxon>
    </lineage>
</organism>
<dbReference type="Gene3D" id="1.20.1250.20">
    <property type="entry name" value="MFS general substrate transporter like domains"/>
    <property type="match status" value="2"/>
</dbReference>
<keyword evidence="3 8" id="KW-0812">Transmembrane</keyword>
<name>A0A5B1LAW2_9ACTN</name>
<dbReference type="GO" id="GO:0005886">
    <property type="term" value="C:plasma membrane"/>
    <property type="evidence" value="ECO:0007669"/>
    <property type="project" value="UniProtKB-SubCell"/>
</dbReference>
<dbReference type="AlphaFoldDB" id="A0A5B1LAW2"/>
<comment type="caution">
    <text evidence="10">The sequence shown here is derived from an EMBL/GenBank/DDBJ whole genome shotgun (WGS) entry which is preliminary data.</text>
</comment>
<feature type="transmembrane region" description="Helical" evidence="8">
    <location>
        <begin position="242"/>
        <end position="261"/>
    </location>
</feature>
<evidence type="ECO:0000256" key="3">
    <source>
        <dbReference type="ARBA" id="ARBA00022692"/>
    </source>
</evidence>
<dbReference type="Proteomes" id="UP000325003">
    <property type="component" value="Unassembled WGS sequence"/>
</dbReference>
<feature type="transmembrane region" description="Helical" evidence="8">
    <location>
        <begin position="340"/>
        <end position="365"/>
    </location>
</feature>
<feature type="transmembrane region" description="Helical" evidence="8">
    <location>
        <begin position="150"/>
        <end position="173"/>
    </location>
</feature>
<protein>
    <submittedName>
        <fullName evidence="10">NarK/NasA family nitrate transporter</fullName>
    </submittedName>
</protein>
<feature type="region of interest" description="Disordered" evidence="7">
    <location>
        <begin position="1"/>
        <end position="22"/>
    </location>
</feature>
<sequence>MALLDAPAPPTESDEGRPDPAPPGANRVLALSTFAFTLLFAAWLMFGVLGVPIRDELGLSDVQLSWLSAVAILNGSIWRLPAGIAADRWGGRVVFTFFLLTTAVFSYLVAQVHSYGTLLVLAFLVGLAGNAFTAGVAWNSAWFPRERQGFALGLFGAGNVGASVTKFLGPAVIGATAGGTYLGFVDGGWRLVPVIYAVLLAVTAVALWLLVPRHDRSPGRGRSIREQLVPLREVRVWRFSSYYVAVFGAYVALAAWLPKYYVDTFGVSLTTGALLTATFIFPASLLRPVGGALSDRIGARRVMYWTFGVMLAATALLMMPNGHIVVEVSGNNGTADVLPFAMSLELFVVTVFVLGCAMGIGKAAVYKHIPEYFPRDVGAVGGLVGMLGGLGGFLLPPLFAYATSWTGLPSATFFVLFVLTAVCFAWMHRTVLALLQHESPELSDHFEHPHLPGRRLGRRAHFDPAGAAGTTMEANR</sequence>
<feature type="transmembrane region" description="Helical" evidence="8">
    <location>
        <begin position="302"/>
        <end position="320"/>
    </location>
</feature>
<dbReference type="GO" id="GO:0015112">
    <property type="term" value="F:nitrate transmembrane transporter activity"/>
    <property type="evidence" value="ECO:0007669"/>
    <property type="project" value="InterPro"/>
</dbReference>
<feature type="transmembrane region" description="Helical" evidence="8">
    <location>
        <begin position="93"/>
        <end position="110"/>
    </location>
</feature>
<dbReference type="InterPro" id="IPR036259">
    <property type="entry name" value="MFS_trans_sf"/>
</dbReference>
<keyword evidence="5" id="KW-0534">Nitrate assimilation</keyword>
<evidence type="ECO:0000313" key="10">
    <source>
        <dbReference type="EMBL" id="KAA1417802.1"/>
    </source>
</evidence>
<gene>
    <name evidence="10" type="ORF">F0U44_16075</name>
</gene>
<feature type="transmembrane region" description="Helical" evidence="8">
    <location>
        <begin position="116"/>
        <end position="138"/>
    </location>
</feature>
<dbReference type="SUPFAM" id="SSF103473">
    <property type="entry name" value="MFS general substrate transporter"/>
    <property type="match status" value="1"/>
</dbReference>
<evidence type="ECO:0000313" key="11">
    <source>
        <dbReference type="Proteomes" id="UP000325003"/>
    </source>
</evidence>
<keyword evidence="4 8" id="KW-1133">Transmembrane helix</keyword>
<comment type="similarity">
    <text evidence="2">Belongs to the major facilitator superfamily. Nitrate/nitrite porter (TC 2.A.1.8) family.</text>
</comment>
<reference evidence="10 11" key="1">
    <citation type="submission" date="2019-09" db="EMBL/GenBank/DDBJ databases">
        <title>Nocardioides panacisoli sp. nov., isolated from the soil of a ginseng field.</title>
        <authorList>
            <person name="Cho C."/>
        </authorList>
    </citation>
    <scope>NUCLEOTIDE SEQUENCE [LARGE SCALE GENOMIC DNA]</scope>
    <source>
        <strain evidence="10 11">BN130099</strain>
    </source>
</reference>
<dbReference type="GO" id="GO:0042128">
    <property type="term" value="P:nitrate assimilation"/>
    <property type="evidence" value="ECO:0007669"/>
    <property type="project" value="UniProtKB-KW"/>
</dbReference>
<feature type="transmembrane region" description="Helical" evidence="8">
    <location>
        <begin position="267"/>
        <end position="290"/>
    </location>
</feature>
<dbReference type="InterPro" id="IPR011701">
    <property type="entry name" value="MFS"/>
</dbReference>
<keyword evidence="11" id="KW-1185">Reference proteome</keyword>
<evidence type="ECO:0000256" key="2">
    <source>
        <dbReference type="ARBA" id="ARBA00008432"/>
    </source>
</evidence>
<feature type="transmembrane region" description="Helical" evidence="8">
    <location>
        <begin position="28"/>
        <end position="51"/>
    </location>
</feature>
<evidence type="ECO:0000256" key="7">
    <source>
        <dbReference type="SAM" id="MobiDB-lite"/>
    </source>
</evidence>
<reference evidence="10 11" key="2">
    <citation type="submission" date="2019-09" db="EMBL/GenBank/DDBJ databases">
        <authorList>
            <person name="Jin C."/>
        </authorList>
    </citation>
    <scope>NUCLEOTIDE SEQUENCE [LARGE SCALE GENOMIC DNA]</scope>
    <source>
        <strain evidence="10 11">BN130099</strain>
    </source>
</reference>
<dbReference type="InterPro" id="IPR044772">
    <property type="entry name" value="NO3_transporter"/>
</dbReference>
<evidence type="ECO:0000256" key="1">
    <source>
        <dbReference type="ARBA" id="ARBA00004651"/>
    </source>
</evidence>
<proteinExistence type="inferred from homology"/>
<dbReference type="Pfam" id="PF07690">
    <property type="entry name" value="MFS_1"/>
    <property type="match status" value="1"/>
</dbReference>
<evidence type="ECO:0000256" key="8">
    <source>
        <dbReference type="SAM" id="Phobius"/>
    </source>
</evidence>
<evidence type="ECO:0000256" key="5">
    <source>
        <dbReference type="ARBA" id="ARBA00023063"/>
    </source>
</evidence>